<accession>A0A431VYK6</accession>
<comment type="caution">
    <text evidence="1">The sequence shown here is derived from an EMBL/GenBank/DDBJ whole genome shotgun (WGS) entry which is preliminary data.</text>
</comment>
<dbReference type="OrthoDB" id="9932704at2"/>
<protein>
    <submittedName>
        <fullName evidence="1">Uncharacterized protein</fullName>
    </submittedName>
</protein>
<proteinExistence type="predicted"/>
<dbReference type="Proteomes" id="UP000271374">
    <property type="component" value="Unassembled WGS sequence"/>
</dbReference>
<gene>
    <name evidence="1" type="ORF">EKG37_17910</name>
</gene>
<sequence length="66" mass="7665">MFNKVEQGLLEQNQFILNSTPYLTGSCQSWELGEGVFSYEDEDTIWIHFDKYGNFRCYDVSLSAIS</sequence>
<dbReference type="EMBL" id="RXNT01000016">
    <property type="protein sequence ID" value="RTR28176.1"/>
    <property type="molecule type" value="Genomic_DNA"/>
</dbReference>
<name>A0A431VYK6_9BACI</name>
<evidence type="ECO:0000313" key="1">
    <source>
        <dbReference type="EMBL" id="RTR28176.1"/>
    </source>
</evidence>
<reference evidence="1 2" key="1">
    <citation type="submission" date="2018-12" db="EMBL/GenBank/DDBJ databases">
        <title>Bacillus yapensis draft genome sequence.</title>
        <authorList>
            <person name="Yu L."/>
            <person name="Xu X."/>
            <person name="Tang X."/>
        </authorList>
    </citation>
    <scope>NUCLEOTIDE SEQUENCE [LARGE SCALE GENOMIC DNA]</scope>
    <source>
        <strain evidence="1 2">XXST-01</strain>
    </source>
</reference>
<evidence type="ECO:0000313" key="2">
    <source>
        <dbReference type="Proteomes" id="UP000271374"/>
    </source>
</evidence>
<dbReference type="PROSITE" id="PS51257">
    <property type="entry name" value="PROKAR_LIPOPROTEIN"/>
    <property type="match status" value="1"/>
</dbReference>
<dbReference type="AlphaFoldDB" id="A0A431VYK6"/>
<dbReference type="RefSeq" id="WP_126410180.1">
    <property type="nucleotide sequence ID" value="NZ_RXNT01000016.1"/>
</dbReference>
<keyword evidence="2" id="KW-1185">Reference proteome</keyword>
<organism evidence="1 2">
    <name type="scientific">Bacillus yapensis</name>
    <dbReference type="NCBI Taxonomy" id="2492960"/>
    <lineage>
        <taxon>Bacteria</taxon>
        <taxon>Bacillati</taxon>
        <taxon>Bacillota</taxon>
        <taxon>Bacilli</taxon>
        <taxon>Bacillales</taxon>
        <taxon>Bacillaceae</taxon>
        <taxon>Bacillus</taxon>
    </lineage>
</organism>